<evidence type="ECO:0000313" key="2">
    <source>
        <dbReference type="EMBL" id="CDS35426.2"/>
    </source>
</evidence>
<reference evidence="2" key="1">
    <citation type="journal article" date="2013" name="Nature">
        <title>The genomes of four tapeworm species reveal adaptations to parasitism.</title>
        <authorList>
            <person name="Tsai I.J."/>
            <person name="Zarowiecki M."/>
            <person name="Holroyd N."/>
            <person name="Garciarrubio A."/>
            <person name="Sanchez-Flores A."/>
            <person name="Brooks K.L."/>
            <person name="Tracey A."/>
            <person name="Bobes R.J."/>
            <person name="Fragoso G."/>
            <person name="Sciutto E."/>
            <person name="Aslett M."/>
            <person name="Beasley H."/>
            <person name="Bennett H.M."/>
            <person name="Cai J."/>
            <person name="Camicia F."/>
            <person name="Clark R."/>
            <person name="Cucher M."/>
            <person name="De Silva N."/>
            <person name="Day T.A."/>
            <person name="Deplazes P."/>
            <person name="Estrada K."/>
            <person name="Fernandez C."/>
            <person name="Holland P.W."/>
            <person name="Hou J."/>
            <person name="Hu S."/>
            <person name="Huckvale T."/>
            <person name="Hung S.S."/>
            <person name="Kamenetzky L."/>
            <person name="Keane J.A."/>
            <person name="Kiss F."/>
            <person name="Koziol U."/>
            <person name="Lambert O."/>
            <person name="Liu K."/>
            <person name="Luo X."/>
            <person name="Luo Y."/>
            <person name="Macchiaroli N."/>
            <person name="Nichol S."/>
            <person name="Paps J."/>
            <person name="Parkinson J."/>
            <person name="Pouchkina-Stantcheva N."/>
            <person name="Riddiford N."/>
            <person name="Rosenzvit M."/>
            <person name="Salinas G."/>
            <person name="Wasmuth J.D."/>
            <person name="Zamanian M."/>
            <person name="Zheng Y."/>
            <person name="Cai X."/>
            <person name="Soberon X."/>
            <person name="Olson P.D."/>
            <person name="Laclette J.P."/>
            <person name="Brehm K."/>
            <person name="Berriman M."/>
            <person name="Garciarrubio A."/>
            <person name="Bobes R.J."/>
            <person name="Fragoso G."/>
            <person name="Sanchez-Flores A."/>
            <person name="Estrada K."/>
            <person name="Cevallos M.A."/>
            <person name="Morett E."/>
            <person name="Gonzalez V."/>
            <person name="Portillo T."/>
            <person name="Ochoa-Leyva A."/>
            <person name="Jose M.V."/>
            <person name="Sciutto E."/>
            <person name="Landa A."/>
            <person name="Jimenez L."/>
            <person name="Valdes V."/>
            <person name="Carrero J.C."/>
            <person name="Larralde C."/>
            <person name="Morales-Montor J."/>
            <person name="Limon-Lason J."/>
            <person name="Soberon X."/>
            <person name="Laclette J.P."/>
        </authorList>
    </citation>
    <scope>NUCLEOTIDE SEQUENCE [LARGE SCALE GENOMIC DNA]</scope>
</reference>
<keyword evidence="3" id="KW-1185">Reference proteome</keyword>
<dbReference type="PANTHER" id="PTHR37984">
    <property type="entry name" value="PROTEIN CBG26694"/>
    <property type="match status" value="1"/>
</dbReference>
<evidence type="ECO:0000313" key="3">
    <source>
        <dbReference type="Proteomes" id="UP000017246"/>
    </source>
</evidence>
<dbReference type="SUPFAM" id="SSF53098">
    <property type="entry name" value="Ribonuclease H-like"/>
    <property type="match status" value="1"/>
</dbReference>
<dbReference type="GO" id="GO:0015074">
    <property type="term" value="P:DNA integration"/>
    <property type="evidence" value="ECO:0007669"/>
    <property type="project" value="InterPro"/>
</dbReference>
<dbReference type="Pfam" id="PF00665">
    <property type="entry name" value="rve"/>
    <property type="match status" value="1"/>
</dbReference>
<dbReference type="PROSITE" id="PS50994">
    <property type="entry name" value="INTEGRASE"/>
    <property type="match status" value="1"/>
</dbReference>
<dbReference type="AlphaFoldDB" id="A0A068XSX4"/>
<protein>
    <submittedName>
        <fullName evidence="2">Pol protein</fullName>
    </submittedName>
</protein>
<dbReference type="eggNOG" id="KOG0017">
    <property type="taxonomic scope" value="Eukaryota"/>
</dbReference>
<feature type="domain" description="Integrase catalytic" evidence="1">
    <location>
        <begin position="11"/>
        <end position="149"/>
    </location>
</feature>
<dbReference type="InterPro" id="IPR036397">
    <property type="entry name" value="RNaseH_sf"/>
</dbReference>
<dbReference type="GO" id="GO:0003676">
    <property type="term" value="F:nucleic acid binding"/>
    <property type="evidence" value="ECO:0007669"/>
    <property type="project" value="InterPro"/>
</dbReference>
<dbReference type="OrthoDB" id="10047254at2759"/>
<dbReference type="PANTHER" id="PTHR37984:SF12">
    <property type="entry name" value="RIBONUCLEASE H"/>
    <property type="match status" value="1"/>
</dbReference>
<dbReference type="Gene3D" id="3.30.420.10">
    <property type="entry name" value="Ribonuclease H-like superfamily/Ribonuclease H"/>
    <property type="match status" value="1"/>
</dbReference>
<organism evidence="2 3">
    <name type="scientific">Echinococcus multilocularis</name>
    <name type="common">Fox tapeworm</name>
    <dbReference type="NCBI Taxonomy" id="6211"/>
    <lineage>
        <taxon>Eukaryota</taxon>
        <taxon>Metazoa</taxon>
        <taxon>Spiralia</taxon>
        <taxon>Lophotrochozoa</taxon>
        <taxon>Platyhelminthes</taxon>
        <taxon>Cestoda</taxon>
        <taxon>Eucestoda</taxon>
        <taxon>Cyclophyllidea</taxon>
        <taxon>Taeniidae</taxon>
        <taxon>Echinococcus</taxon>
    </lineage>
</organism>
<proteinExistence type="predicted"/>
<dbReference type="EMBL" id="LN902771">
    <property type="protein sequence ID" value="CDS35426.2"/>
    <property type="molecule type" value="Genomic_DNA"/>
</dbReference>
<dbReference type="InterPro" id="IPR050951">
    <property type="entry name" value="Retrovirus_Pol_polyprotein"/>
</dbReference>
<gene>
    <name evidence="2" type="ORF">EmuJ_000280400</name>
</gene>
<dbReference type="InterPro" id="IPR012337">
    <property type="entry name" value="RNaseH-like_sf"/>
</dbReference>
<accession>A0A068XSX4</accession>
<name>A0A068XSX4_ECHMU</name>
<sequence>MSFSVSPCLSLSPSPLSGGIQLSLLASDKELDLECIGKWISLKVNHPDTFSGWVEAFPTKKETSLVMAKKILEDIFPRFGIPKVIGSDNGSTFIAQLSQEVARPQSSGHLERMNRTLKEILTKLNMETGGDKAVLLPLALFRVRNTLSI</sequence>
<dbReference type="Proteomes" id="UP000017246">
    <property type="component" value="Unassembled WGS sequence"/>
</dbReference>
<dbReference type="STRING" id="6211.A0A068XSX4"/>
<evidence type="ECO:0000259" key="1">
    <source>
        <dbReference type="PROSITE" id="PS50994"/>
    </source>
</evidence>
<reference evidence="2" key="2">
    <citation type="submission" date="2015-11" db="EMBL/GenBank/DDBJ databases">
        <authorList>
            <person name="Zhang Y."/>
            <person name="Guo Z."/>
        </authorList>
    </citation>
    <scope>NUCLEOTIDE SEQUENCE</scope>
</reference>
<dbReference type="InterPro" id="IPR001584">
    <property type="entry name" value="Integrase_cat-core"/>
</dbReference>